<dbReference type="Gene3D" id="3.40.50.1820">
    <property type="entry name" value="alpha/beta hydrolase"/>
    <property type="match status" value="1"/>
</dbReference>
<evidence type="ECO:0000313" key="2">
    <source>
        <dbReference type="EMBL" id="MDT0582447.1"/>
    </source>
</evidence>
<feature type="signal peptide" evidence="1">
    <location>
        <begin position="1"/>
        <end position="26"/>
    </location>
</feature>
<dbReference type="EMBL" id="JAVRIE010000002">
    <property type="protein sequence ID" value="MDT0582447.1"/>
    <property type="molecule type" value="Genomic_DNA"/>
</dbReference>
<evidence type="ECO:0000313" key="3">
    <source>
        <dbReference type="Proteomes" id="UP001249020"/>
    </source>
</evidence>
<organism evidence="2 3">
    <name type="scientific">Brumicola blandensis</name>
    <dbReference type="NCBI Taxonomy" id="3075611"/>
    <lineage>
        <taxon>Bacteria</taxon>
        <taxon>Pseudomonadati</taxon>
        <taxon>Pseudomonadota</taxon>
        <taxon>Gammaproteobacteria</taxon>
        <taxon>Alteromonadales</taxon>
        <taxon>Alteromonadaceae</taxon>
        <taxon>Brumicola</taxon>
    </lineage>
</organism>
<dbReference type="RefSeq" id="WP_311361206.1">
    <property type="nucleotide sequence ID" value="NZ_JAVRIE010000002.1"/>
</dbReference>
<feature type="chain" id="PRO_5043690119" evidence="1">
    <location>
        <begin position="27"/>
        <end position="515"/>
    </location>
</feature>
<accession>A0AAW8QZI2</accession>
<reference evidence="2 3" key="1">
    <citation type="submission" date="2023-09" db="EMBL/GenBank/DDBJ databases">
        <authorList>
            <person name="Rey-Velasco X."/>
        </authorList>
    </citation>
    <scope>NUCLEOTIDE SEQUENCE [LARGE SCALE GENOMIC DNA]</scope>
    <source>
        <strain evidence="2 3">W409</strain>
    </source>
</reference>
<name>A0AAW8QZI2_9ALTE</name>
<dbReference type="PANTHER" id="PTHR48098">
    <property type="entry name" value="ENTEROCHELIN ESTERASE-RELATED"/>
    <property type="match status" value="1"/>
</dbReference>
<dbReference type="InterPro" id="IPR000801">
    <property type="entry name" value="Esterase-like"/>
</dbReference>
<keyword evidence="1" id="KW-0732">Signal</keyword>
<dbReference type="SUPFAM" id="SSF53474">
    <property type="entry name" value="alpha/beta-Hydrolases"/>
    <property type="match status" value="1"/>
</dbReference>
<dbReference type="PANTHER" id="PTHR48098:SF3">
    <property type="entry name" value="IRON(III) ENTEROBACTIN ESTERASE"/>
    <property type="match status" value="1"/>
</dbReference>
<protein>
    <submittedName>
        <fullName evidence="2">Alpha/beta hydrolase-fold protein</fullName>
    </submittedName>
</protein>
<keyword evidence="3" id="KW-1185">Reference proteome</keyword>
<dbReference type="Pfam" id="PF00756">
    <property type="entry name" value="Esterase"/>
    <property type="match status" value="1"/>
</dbReference>
<dbReference type="AlphaFoldDB" id="A0AAW8QZI2"/>
<gene>
    <name evidence="2" type="ORF">RM544_07840</name>
</gene>
<dbReference type="Proteomes" id="UP001249020">
    <property type="component" value="Unassembled WGS sequence"/>
</dbReference>
<comment type="caution">
    <text evidence="2">The sequence shown here is derived from an EMBL/GenBank/DDBJ whole genome shotgun (WGS) entry which is preliminary data.</text>
</comment>
<sequence>MNISNRYLTASLFTFFLSSFSHTAFANNLNVEIESPQTIDSKGRLHLVFSKSADREPRNYSAWPTRNIEPLFSKDLEKVPTGEAMQVNFNDAGFPYRSPQDLPPGNWFVQVIYDTDAFDSRINSPGNYYSEVQKVELDFLDSKVLSFNLSKKLPPETLPAEQEHLKFVKMPSELLTEFWQHDMHLRAGVILPKDYYSQPDKVFPVVFSIGGYHGRYDRAERTFNNKDFQTYWFGDEAPNMVLVFLDGEAPLGDSYQIDSANNGPYGEATWTELLPYLTKQFRLVDSGETRFTTGCSTGGWVSLALQLFYPDMFNGAWSFSADGVDFRYFQLVDIYKDENAFINEHGVERPSFRAKDGEIIFSIQREIMMENTMGRNDSFAYSGGQWGGWNAVYGPRLDNGQPSVLWDPITGEINKEVAQAWSRYDLRKYTEDNWSSLGPKVAGKLHIWMGDMDNFYLNNAMKLYEEMLSNQTQPISDAKFTWVDGAGHCDYRAIPMLQKTLSQMHDRVPEMYQTK</sequence>
<proteinExistence type="predicted"/>
<evidence type="ECO:0000256" key="1">
    <source>
        <dbReference type="SAM" id="SignalP"/>
    </source>
</evidence>
<keyword evidence="2" id="KW-0378">Hydrolase</keyword>
<dbReference type="InterPro" id="IPR029058">
    <property type="entry name" value="AB_hydrolase_fold"/>
</dbReference>
<dbReference type="InterPro" id="IPR050583">
    <property type="entry name" value="Mycobacterial_A85_antigen"/>
</dbReference>
<dbReference type="GO" id="GO:0016787">
    <property type="term" value="F:hydrolase activity"/>
    <property type="evidence" value="ECO:0007669"/>
    <property type="project" value="UniProtKB-KW"/>
</dbReference>